<dbReference type="Gramene" id="ERN09566">
    <property type="protein sequence ID" value="ERN09566"/>
    <property type="gene ID" value="AMTR_s00029p00160250"/>
</dbReference>
<proteinExistence type="predicted"/>
<keyword evidence="3" id="KW-1185">Reference proteome</keyword>
<evidence type="ECO:0000313" key="2">
    <source>
        <dbReference type="EMBL" id="ERN09566.1"/>
    </source>
</evidence>
<gene>
    <name evidence="2" type="ORF">AMTR_s00029p00160250</name>
</gene>
<name>W1PPB2_AMBTC</name>
<dbReference type="Proteomes" id="UP000017836">
    <property type="component" value="Unassembled WGS sequence"/>
</dbReference>
<feature type="region of interest" description="Disordered" evidence="1">
    <location>
        <begin position="1"/>
        <end position="104"/>
    </location>
</feature>
<dbReference type="AlphaFoldDB" id="W1PPB2"/>
<reference evidence="3" key="1">
    <citation type="journal article" date="2013" name="Science">
        <title>The Amborella genome and the evolution of flowering plants.</title>
        <authorList>
            <consortium name="Amborella Genome Project"/>
        </authorList>
    </citation>
    <scope>NUCLEOTIDE SEQUENCE [LARGE SCALE GENOMIC DNA]</scope>
</reference>
<accession>W1PPB2</accession>
<evidence type="ECO:0000313" key="3">
    <source>
        <dbReference type="Proteomes" id="UP000017836"/>
    </source>
</evidence>
<evidence type="ECO:0000256" key="1">
    <source>
        <dbReference type="SAM" id="MobiDB-lite"/>
    </source>
</evidence>
<protein>
    <submittedName>
        <fullName evidence="2">Uncharacterized protein</fullName>
    </submittedName>
</protein>
<feature type="compositionally biased region" description="Basic and acidic residues" evidence="1">
    <location>
        <begin position="13"/>
        <end position="23"/>
    </location>
</feature>
<organism evidence="2 3">
    <name type="scientific">Amborella trichopoda</name>
    <dbReference type="NCBI Taxonomy" id="13333"/>
    <lineage>
        <taxon>Eukaryota</taxon>
        <taxon>Viridiplantae</taxon>
        <taxon>Streptophyta</taxon>
        <taxon>Embryophyta</taxon>
        <taxon>Tracheophyta</taxon>
        <taxon>Spermatophyta</taxon>
        <taxon>Magnoliopsida</taxon>
        <taxon>Amborellales</taxon>
        <taxon>Amborellaceae</taxon>
        <taxon>Amborella</taxon>
    </lineage>
</organism>
<feature type="compositionally biased region" description="Basic and acidic residues" evidence="1">
    <location>
        <begin position="35"/>
        <end position="53"/>
    </location>
</feature>
<dbReference type="HOGENOM" id="CLU_2253709_0_0_1"/>
<sequence length="104" mass="11982">MERTPFVPKRRRMELSPRRRSQGEGEWNSPSGEDPNEKEKGTHALRPKEKENGTRPLSSQGVRPKHPKRPKENENGTHAPFRPFRPSQVMEPMSQGGVWNPHPL</sequence>
<dbReference type="EMBL" id="KI392980">
    <property type="protein sequence ID" value="ERN09566.1"/>
    <property type="molecule type" value="Genomic_DNA"/>
</dbReference>